<dbReference type="GO" id="GO:0006508">
    <property type="term" value="P:proteolysis"/>
    <property type="evidence" value="ECO:0007669"/>
    <property type="project" value="UniProtKB-KW"/>
</dbReference>
<feature type="signal peptide" evidence="2">
    <location>
        <begin position="1"/>
        <end position="21"/>
    </location>
</feature>
<dbReference type="EMBL" id="KV441553">
    <property type="protein sequence ID" value="OAG05254.1"/>
    <property type="molecule type" value="Genomic_DNA"/>
</dbReference>
<dbReference type="InterPro" id="IPR043504">
    <property type="entry name" value="Peptidase_S1_PA_chymotrypsin"/>
</dbReference>
<evidence type="ECO:0000313" key="5">
    <source>
        <dbReference type="Proteomes" id="UP000077069"/>
    </source>
</evidence>
<sequence>MKVGAYQTSLLALASLRSIFALPVLERDRPYRHPIARIPISSALTTTPGITPNLHILDKANLLSEGTVVPGLVGPDLNPTPARRQKRSVIGGESRYLQTKTGNPWDYVGRLEWAVGTSGYRCSGALVGPRHLATARHCFNTTNTAITYTFRPNYNQGANGYTAAQVTNILYVSGSLTDTCTYGDDWAVMILNQRLGDKYGYFGAKQFTGTTATFWHEGYPYDLGNSERPYVEQSISGKNVSTCNSGTTGPILTKADASDGQSGGPLWLLPEADGVRYTYGVLSAGSTTDTLFAGRTAFVNAVAQARSQYP</sequence>
<dbReference type="InterPro" id="IPR001254">
    <property type="entry name" value="Trypsin_dom"/>
</dbReference>
<dbReference type="Pfam" id="PF00089">
    <property type="entry name" value="Trypsin"/>
    <property type="match status" value="1"/>
</dbReference>
<keyword evidence="1 2" id="KW-0732">Signal</keyword>
<organism evidence="4 5">
    <name type="scientific">Paraphaeosphaeria sporulosa</name>
    <dbReference type="NCBI Taxonomy" id="1460663"/>
    <lineage>
        <taxon>Eukaryota</taxon>
        <taxon>Fungi</taxon>
        <taxon>Dikarya</taxon>
        <taxon>Ascomycota</taxon>
        <taxon>Pezizomycotina</taxon>
        <taxon>Dothideomycetes</taxon>
        <taxon>Pleosporomycetidae</taxon>
        <taxon>Pleosporales</taxon>
        <taxon>Massarineae</taxon>
        <taxon>Didymosphaeriaceae</taxon>
        <taxon>Paraphaeosphaeria</taxon>
    </lineage>
</organism>
<evidence type="ECO:0000313" key="4">
    <source>
        <dbReference type="EMBL" id="OAG05254.1"/>
    </source>
</evidence>
<dbReference type="Gene3D" id="2.40.10.10">
    <property type="entry name" value="Trypsin-like serine proteases"/>
    <property type="match status" value="2"/>
</dbReference>
<proteinExistence type="predicted"/>
<protein>
    <submittedName>
        <fullName evidence="4">Trypsin-like serine protease</fullName>
    </submittedName>
</protein>
<evidence type="ECO:0000256" key="1">
    <source>
        <dbReference type="ARBA" id="ARBA00022729"/>
    </source>
</evidence>
<dbReference type="InterPro" id="IPR050966">
    <property type="entry name" value="Glutamyl_endopeptidase"/>
</dbReference>
<dbReference type="STRING" id="1460663.A0A177CC83"/>
<dbReference type="OrthoDB" id="10037376at2759"/>
<keyword evidence="4" id="KW-0645">Protease</keyword>
<dbReference type="RefSeq" id="XP_018035619.1">
    <property type="nucleotide sequence ID" value="XM_018182044.1"/>
</dbReference>
<keyword evidence="5" id="KW-1185">Reference proteome</keyword>
<dbReference type="SUPFAM" id="SSF50494">
    <property type="entry name" value="Trypsin-like serine proteases"/>
    <property type="match status" value="1"/>
</dbReference>
<evidence type="ECO:0000256" key="2">
    <source>
        <dbReference type="SAM" id="SignalP"/>
    </source>
</evidence>
<dbReference type="AlphaFoldDB" id="A0A177CC83"/>
<dbReference type="InParanoid" id="A0A177CC83"/>
<evidence type="ECO:0000259" key="3">
    <source>
        <dbReference type="PROSITE" id="PS50240"/>
    </source>
</evidence>
<dbReference type="PANTHER" id="PTHR15462">
    <property type="entry name" value="SERINE PROTEASE"/>
    <property type="match status" value="1"/>
</dbReference>
<feature type="domain" description="Peptidase S1" evidence="3">
    <location>
        <begin position="89"/>
        <end position="310"/>
    </location>
</feature>
<dbReference type="Proteomes" id="UP000077069">
    <property type="component" value="Unassembled WGS sequence"/>
</dbReference>
<dbReference type="PANTHER" id="PTHR15462:SF8">
    <property type="entry name" value="SERINE PROTEASE"/>
    <property type="match status" value="1"/>
</dbReference>
<keyword evidence="4" id="KW-0378">Hydrolase</keyword>
<dbReference type="GO" id="GO:0004252">
    <property type="term" value="F:serine-type endopeptidase activity"/>
    <property type="evidence" value="ECO:0007669"/>
    <property type="project" value="InterPro"/>
</dbReference>
<dbReference type="PROSITE" id="PS50240">
    <property type="entry name" value="TRYPSIN_DOM"/>
    <property type="match status" value="1"/>
</dbReference>
<dbReference type="InterPro" id="IPR009003">
    <property type="entry name" value="Peptidase_S1_PA"/>
</dbReference>
<name>A0A177CC83_9PLEO</name>
<dbReference type="GeneID" id="28765530"/>
<feature type="chain" id="PRO_5008058002" evidence="2">
    <location>
        <begin position="22"/>
        <end position="310"/>
    </location>
</feature>
<reference evidence="4 5" key="1">
    <citation type="submission" date="2016-05" db="EMBL/GenBank/DDBJ databases">
        <title>Comparative analysis of secretome profiles of manganese(II)-oxidizing ascomycete fungi.</title>
        <authorList>
            <consortium name="DOE Joint Genome Institute"/>
            <person name="Zeiner C.A."/>
            <person name="Purvine S.O."/>
            <person name="Zink E.M."/>
            <person name="Wu S."/>
            <person name="Pasa-Tolic L."/>
            <person name="Chaput D.L."/>
            <person name="Haridas S."/>
            <person name="Grigoriev I.V."/>
            <person name="Santelli C.M."/>
            <person name="Hansel C.M."/>
        </authorList>
    </citation>
    <scope>NUCLEOTIDE SEQUENCE [LARGE SCALE GENOMIC DNA]</scope>
    <source>
        <strain evidence="4 5">AP3s5-JAC2a</strain>
    </source>
</reference>
<accession>A0A177CC83</accession>
<gene>
    <name evidence="4" type="ORF">CC84DRAFT_1206703</name>
</gene>